<dbReference type="InterPro" id="IPR039353">
    <property type="entry name" value="TF_Adf1"/>
</dbReference>
<feature type="compositionally biased region" description="Polar residues" evidence="1">
    <location>
        <begin position="385"/>
        <end position="394"/>
    </location>
</feature>
<dbReference type="OrthoDB" id="6162629at2759"/>
<dbReference type="GO" id="GO:0005634">
    <property type="term" value="C:nucleus"/>
    <property type="evidence" value="ECO:0007669"/>
    <property type="project" value="TreeGrafter"/>
</dbReference>
<feature type="domain" description="MADF" evidence="2">
    <location>
        <begin position="122"/>
        <end position="210"/>
    </location>
</feature>
<keyword evidence="4" id="KW-1185">Reference proteome</keyword>
<dbReference type="Proteomes" id="UP000683360">
    <property type="component" value="Unassembled WGS sequence"/>
</dbReference>
<name>A0A8S3T9T0_MYTED</name>
<feature type="compositionally biased region" description="Polar residues" evidence="1">
    <location>
        <begin position="31"/>
        <end position="47"/>
    </location>
</feature>
<dbReference type="Pfam" id="PF10545">
    <property type="entry name" value="MADF_DNA_bdg"/>
    <property type="match status" value="1"/>
</dbReference>
<dbReference type="GO" id="GO:0005667">
    <property type="term" value="C:transcription regulator complex"/>
    <property type="evidence" value="ECO:0007669"/>
    <property type="project" value="TreeGrafter"/>
</dbReference>
<feature type="region of interest" description="Disordered" evidence="1">
    <location>
        <begin position="385"/>
        <end position="411"/>
    </location>
</feature>
<dbReference type="InterPro" id="IPR006578">
    <property type="entry name" value="MADF-dom"/>
</dbReference>
<feature type="region of interest" description="Disordered" evidence="1">
    <location>
        <begin position="323"/>
        <end position="343"/>
    </location>
</feature>
<feature type="compositionally biased region" description="Polar residues" evidence="1">
    <location>
        <begin position="326"/>
        <end position="343"/>
    </location>
</feature>
<comment type="caution">
    <text evidence="3">The sequence shown here is derived from an EMBL/GenBank/DDBJ whole genome shotgun (WGS) entry which is preliminary data.</text>
</comment>
<evidence type="ECO:0000313" key="3">
    <source>
        <dbReference type="EMBL" id="CAG2227346.1"/>
    </source>
</evidence>
<dbReference type="EMBL" id="CAJPWZ010001961">
    <property type="protein sequence ID" value="CAG2227346.1"/>
    <property type="molecule type" value="Genomic_DNA"/>
</dbReference>
<feature type="compositionally biased region" description="Polar residues" evidence="1">
    <location>
        <begin position="401"/>
        <end position="411"/>
    </location>
</feature>
<feature type="compositionally biased region" description="Basic residues" evidence="1">
    <location>
        <begin position="1"/>
        <end position="19"/>
    </location>
</feature>
<dbReference type="GO" id="GO:0006357">
    <property type="term" value="P:regulation of transcription by RNA polymerase II"/>
    <property type="evidence" value="ECO:0007669"/>
    <property type="project" value="TreeGrafter"/>
</dbReference>
<evidence type="ECO:0000256" key="1">
    <source>
        <dbReference type="SAM" id="MobiDB-lite"/>
    </source>
</evidence>
<dbReference type="PROSITE" id="PS51029">
    <property type="entry name" value="MADF"/>
    <property type="match status" value="1"/>
</dbReference>
<feature type="region of interest" description="Disordered" evidence="1">
    <location>
        <begin position="1"/>
        <end position="115"/>
    </location>
</feature>
<organism evidence="3 4">
    <name type="scientific">Mytilus edulis</name>
    <name type="common">Blue mussel</name>
    <dbReference type="NCBI Taxonomy" id="6550"/>
    <lineage>
        <taxon>Eukaryota</taxon>
        <taxon>Metazoa</taxon>
        <taxon>Spiralia</taxon>
        <taxon>Lophotrochozoa</taxon>
        <taxon>Mollusca</taxon>
        <taxon>Bivalvia</taxon>
        <taxon>Autobranchia</taxon>
        <taxon>Pteriomorphia</taxon>
        <taxon>Mytilida</taxon>
        <taxon>Mytiloidea</taxon>
        <taxon>Mytilidae</taxon>
        <taxon>Mytilinae</taxon>
        <taxon>Mytilus</taxon>
    </lineage>
</organism>
<gene>
    <name evidence="3" type="ORF">MEDL_40357</name>
</gene>
<proteinExistence type="predicted"/>
<evidence type="ECO:0000313" key="4">
    <source>
        <dbReference type="Proteomes" id="UP000683360"/>
    </source>
</evidence>
<accession>A0A8S3T9T0</accession>
<protein>
    <recommendedName>
        <fullName evidence="2">MADF domain-containing protein</fullName>
    </recommendedName>
</protein>
<feature type="compositionally biased region" description="Basic and acidic residues" evidence="1">
    <location>
        <begin position="61"/>
        <end position="74"/>
    </location>
</feature>
<reference evidence="3" key="1">
    <citation type="submission" date="2021-03" db="EMBL/GenBank/DDBJ databases">
        <authorList>
            <person name="Bekaert M."/>
        </authorList>
    </citation>
    <scope>NUCLEOTIDE SEQUENCE</scope>
</reference>
<evidence type="ECO:0000259" key="2">
    <source>
        <dbReference type="PROSITE" id="PS51029"/>
    </source>
</evidence>
<sequence>MPPRGRGGRGRGRGKKYQRKILITLPDNDSDAASNTEYDANILNTQEDIPPQGRPCPPLEPRIENNEIREDPPRAETPIDDEENRRTPIEETPSDNEGNTTEQKSKKQKKSCRLRDDQEEAEVLEWVEEHPILWNKKHKEYKNKSIKDRIWQDKADEIDTDVENLKRWYTDLRDWNTKLHSSRSGDGSKDLTDREKWVMDRFKFLKTNIRHRRAPVKSVQEALAVARGDLDEAERIAAEDRLAIISADESIEEGQTTDADVPIPKTKKQKKTIEDPIIGEVRKQFAEAQEDLRSVKSALSVAEPVSERTTFLDWVREMETTEKKQTSPVITSTSFTASGPSGIRSSCFQPMPSLWRMPPPHLQEVSPWQSQSPEYMQSYMQQTCLNPTTSTSDTPDMISSALRSLNDSETP</sequence>
<dbReference type="AlphaFoldDB" id="A0A8S3T9T0"/>
<dbReference type="PANTHER" id="PTHR12243">
    <property type="entry name" value="MADF DOMAIN TRANSCRIPTION FACTOR"/>
    <property type="match status" value="1"/>
</dbReference>
<dbReference type="PANTHER" id="PTHR12243:SF60">
    <property type="entry name" value="SI:CH211-15D5.12-RELATED"/>
    <property type="match status" value="1"/>
</dbReference>